<dbReference type="PATRIC" id="fig|106592.7.peg.4790"/>
<gene>
    <name evidence="8" type="ORF">AC244_10105</name>
</gene>
<organism evidence="8 9">
    <name type="scientific">Ensifer adhaerens</name>
    <name type="common">Sinorhizobium morelense</name>
    <dbReference type="NCBI Taxonomy" id="106592"/>
    <lineage>
        <taxon>Bacteria</taxon>
        <taxon>Pseudomonadati</taxon>
        <taxon>Pseudomonadota</taxon>
        <taxon>Alphaproteobacteria</taxon>
        <taxon>Hyphomicrobiales</taxon>
        <taxon>Rhizobiaceae</taxon>
        <taxon>Sinorhizobium/Ensifer group</taxon>
        <taxon>Ensifer</taxon>
    </lineage>
</organism>
<feature type="domain" description="HTH luxR-type" evidence="6">
    <location>
        <begin position="146"/>
        <end position="211"/>
    </location>
</feature>
<evidence type="ECO:0000256" key="5">
    <source>
        <dbReference type="PROSITE-ProRule" id="PRU00169"/>
    </source>
</evidence>
<dbReference type="PANTHER" id="PTHR43214">
    <property type="entry name" value="TWO-COMPONENT RESPONSE REGULATOR"/>
    <property type="match status" value="1"/>
</dbReference>
<keyword evidence="4" id="KW-0804">Transcription</keyword>
<accession>A0A0L8BZS1</accession>
<dbReference type="PANTHER" id="PTHR43214:SF41">
    <property type="entry name" value="NITRATE_NITRITE RESPONSE REGULATOR PROTEIN NARP"/>
    <property type="match status" value="1"/>
</dbReference>
<dbReference type="OrthoDB" id="9814495at2"/>
<keyword evidence="1 5" id="KW-0597">Phosphoprotein</keyword>
<dbReference type="Proteomes" id="UP000037425">
    <property type="component" value="Unassembled WGS sequence"/>
</dbReference>
<sequence>MTTAIRVAVVDDHPLFREGVTRSLLEIGGFEIVAEGSSRDDALLIAENLRPDVLLLDISMPGGGLNAILPILELSPSQKIIMLTVSETSDDVTAALDRGALGYVLKGVGGRALADIIRSVATGESYVTPALSAKLLSNRARGPANLSALVANLTAREHEVLQLVAAGMSNKHVARKLDLQEKTVKHHMTQIMAKLGVTNRTEAAMVLRDAVDWRPLTE</sequence>
<dbReference type="EMBL" id="LGAP01000003">
    <property type="protein sequence ID" value="KOF20212.1"/>
    <property type="molecule type" value="Genomic_DNA"/>
</dbReference>
<dbReference type="SUPFAM" id="SSF52172">
    <property type="entry name" value="CheY-like"/>
    <property type="match status" value="1"/>
</dbReference>
<dbReference type="Pfam" id="PF00196">
    <property type="entry name" value="GerE"/>
    <property type="match status" value="1"/>
</dbReference>
<dbReference type="CDD" id="cd06170">
    <property type="entry name" value="LuxR_C_like"/>
    <property type="match status" value="1"/>
</dbReference>
<dbReference type="InterPro" id="IPR039420">
    <property type="entry name" value="WalR-like"/>
</dbReference>
<feature type="modified residue" description="4-aspartylphosphate" evidence="5">
    <location>
        <position position="57"/>
    </location>
</feature>
<dbReference type="GO" id="GO:0006355">
    <property type="term" value="P:regulation of DNA-templated transcription"/>
    <property type="evidence" value="ECO:0007669"/>
    <property type="project" value="InterPro"/>
</dbReference>
<dbReference type="GO" id="GO:0003677">
    <property type="term" value="F:DNA binding"/>
    <property type="evidence" value="ECO:0007669"/>
    <property type="project" value="UniProtKB-KW"/>
</dbReference>
<dbReference type="PRINTS" id="PR00038">
    <property type="entry name" value="HTHLUXR"/>
</dbReference>
<feature type="domain" description="Response regulatory" evidence="7">
    <location>
        <begin position="6"/>
        <end position="121"/>
    </location>
</feature>
<evidence type="ECO:0000313" key="9">
    <source>
        <dbReference type="Proteomes" id="UP000037425"/>
    </source>
</evidence>
<dbReference type="SMART" id="SM00421">
    <property type="entry name" value="HTH_LUXR"/>
    <property type="match status" value="1"/>
</dbReference>
<keyword evidence="3" id="KW-0238">DNA-binding</keyword>
<evidence type="ECO:0000259" key="6">
    <source>
        <dbReference type="PROSITE" id="PS50043"/>
    </source>
</evidence>
<dbReference type="InterPro" id="IPR000792">
    <property type="entry name" value="Tscrpt_reg_LuxR_C"/>
</dbReference>
<dbReference type="AlphaFoldDB" id="A0A0L8BZS1"/>
<dbReference type="Pfam" id="PF00072">
    <property type="entry name" value="Response_reg"/>
    <property type="match status" value="1"/>
</dbReference>
<evidence type="ECO:0000256" key="1">
    <source>
        <dbReference type="ARBA" id="ARBA00022553"/>
    </source>
</evidence>
<dbReference type="PROSITE" id="PS50043">
    <property type="entry name" value="HTH_LUXR_2"/>
    <property type="match status" value="1"/>
</dbReference>
<dbReference type="SUPFAM" id="SSF46894">
    <property type="entry name" value="C-terminal effector domain of the bipartite response regulators"/>
    <property type="match status" value="1"/>
</dbReference>
<dbReference type="SMART" id="SM00448">
    <property type="entry name" value="REC"/>
    <property type="match status" value="1"/>
</dbReference>
<evidence type="ECO:0000256" key="3">
    <source>
        <dbReference type="ARBA" id="ARBA00023125"/>
    </source>
</evidence>
<dbReference type="InterPro" id="IPR058245">
    <property type="entry name" value="NreC/VraR/RcsB-like_REC"/>
</dbReference>
<dbReference type="InterPro" id="IPR016032">
    <property type="entry name" value="Sig_transdc_resp-reg_C-effctor"/>
</dbReference>
<evidence type="ECO:0000256" key="2">
    <source>
        <dbReference type="ARBA" id="ARBA00023015"/>
    </source>
</evidence>
<keyword evidence="2" id="KW-0805">Transcription regulation</keyword>
<evidence type="ECO:0000313" key="8">
    <source>
        <dbReference type="EMBL" id="KOF20212.1"/>
    </source>
</evidence>
<reference evidence="9" key="1">
    <citation type="submission" date="2015-07" db="EMBL/GenBank/DDBJ databases">
        <title>Whole genome sequence of an Ensifer adhaerens strain isolated from a cave pool in the Wind Cave National Park.</title>
        <authorList>
            <person name="Eng W.W.H."/>
            <person name="Gan H.M."/>
            <person name="Barton H.A."/>
            <person name="Savka M.A."/>
        </authorList>
    </citation>
    <scope>NUCLEOTIDE SEQUENCE [LARGE SCALE GENOMIC DNA]</scope>
    <source>
        <strain evidence="9">SD006</strain>
    </source>
</reference>
<evidence type="ECO:0000256" key="4">
    <source>
        <dbReference type="ARBA" id="ARBA00023163"/>
    </source>
</evidence>
<dbReference type="PROSITE" id="PS50110">
    <property type="entry name" value="RESPONSE_REGULATORY"/>
    <property type="match status" value="1"/>
</dbReference>
<dbReference type="InterPro" id="IPR011006">
    <property type="entry name" value="CheY-like_superfamily"/>
</dbReference>
<proteinExistence type="predicted"/>
<protein>
    <submittedName>
        <fullName evidence="8">Chemotaxis protein CheY</fullName>
    </submittedName>
</protein>
<dbReference type="Gene3D" id="3.40.50.2300">
    <property type="match status" value="1"/>
</dbReference>
<name>A0A0L8BZS1_ENSAD</name>
<dbReference type="RefSeq" id="WP_053248669.1">
    <property type="nucleotide sequence ID" value="NZ_LGAP01000003.1"/>
</dbReference>
<dbReference type="InterPro" id="IPR001789">
    <property type="entry name" value="Sig_transdc_resp-reg_receiver"/>
</dbReference>
<dbReference type="GO" id="GO:0000160">
    <property type="term" value="P:phosphorelay signal transduction system"/>
    <property type="evidence" value="ECO:0007669"/>
    <property type="project" value="InterPro"/>
</dbReference>
<comment type="caution">
    <text evidence="8">The sequence shown here is derived from an EMBL/GenBank/DDBJ whole genome shotgun (WGS) entry which is preliminary data.</text>
</comment>
<evidence type="ECO:0000259" key="7">
    <source>
        <dbReference type="PROSITE" id="PS50110"/>
    </source>
</evidence>
<dbReference type="CDD" id="cd17535">
    <property type="entry name" value="REC_NarL-like"/>
    <property type="match status" value="1"/>
</dbReference>